<keyword evidence="3" id="KW-1185">Reference proteome</keyword>
<reference evidence="2" key="1">
    <citation type="journal article" date="2020" name="Stud. Mycol.">
        <title>101 Dothideomycetes genomes: a test case for predicting lifestyles and emergence of pathogens.</title>
        <authorList>
            <person name="Haridas S."/>
            <person name="Albert R."/>
            <person name="Binder M."/>
            <person name="Bloem J."/>
            <person name="Labutti K."/>
            <person name="Salamov A."/>
            <person name="Andreopoulos B."/>
            <person name="Baker S."/>
            <person name="Barry K."/>
            <person name="Bills G."/>
            <person name="Bluhm B."/>
            <person name="Cannon C."/>
            <person name="Castanera R."/>
            <person name="Culley D."/>
            <person name="Daum C."/>
            <person name="Ezra D."/>
            <person name="Gonzalez J."/>
            <person name="Henrissat B."/>
            <person name="Kuo A."/>
            <person name="Liang C."/>
            <person name="Lipzen A."/>
            <person name="Lutzoni F."/>
            <person name="Magnuson J."/>
            <person name="Mondo S."/>
            <person name="Nolan M."/>
            <person name="Ohm R."/>
            <person name="Pangilinan J."/>
            <person name="Park H.-J."/>
            <person name="Ramirez L."/>
            <person name="Alfaro M."/>
            <person name="Sun H."/>
            <person name="Tritt A."/>
            <person name="Yoshinaga Y."/>
            <person name="Zwiers L.-H."/>
            <person name="Turgeon B."/>
            <person name="Goodwin S."/>
            <person name="Spatafora J."/>
            <person name="Crous P."/>
            <person name="Grigoriev I."/>
        </authorList>
    </citation>
    <scope>NUCLEOTIDE SEQUENCE</scope>
    <source>
        <strain evidence="2">CBS 480.64</strain>
    </source>
</reference>
<sequence length="435" mass="49489">MGWAFRGFPRVESDDEVEGDVQVDGNEHEEHTDEDEERADENEHVAMLDINGHDSVDEEDDVEDGQAELRQEEDGGLDDNDREKSRDLHNYQQCMQEPRDEEESVDGVVEYGDQPVDTAEPYGDEHETEFGELSTVFDANEIAAQPTKLKIKPPKVLSPTKLHYMATPSLELNYAKLTDELARKGIDPARMAEKGWGDDHIKLHHKIAMRGLEPLMPRDFRDDFSYLPKILFGDDREAAIKSVSSTRSGRGGAYIFLRPIMSIGGLIRSSDSVGRSHEQEVVRRLRTYTWRVQREAGVDPNQAIPMLTFWAQPSGGNVDAMARKIQAKMAKLHQKYHYELVSRRTPPRRRPGSVPQIYGLIATGYHILLVAYRPDDTRLPVHVVAKFDYHDPLHDVWSNLALAIVVNHCRDIQLRLAQSEGLGLMEDYTVIERDL</sequence>
<organism evidence="2 3">
    <name type="scientific">Piedraia hortae CBS 480.64</name>
    <dbReference type="NCBI Taxonomy" id="1314780"/>
    <lineage>
        <taxon>Eukaryota</taxon>
        <taxon>Fungi</taxon>
        <taxon>Dikarya</taxon>
        <taxon>Ascomycota</taxon>
        <taxon>Pezizomycotina</taxon>
        <taxon>Dothideomycetes</taxon>
        <taxon>Dothideomycetidae</taxon>
        <taxon>Capnodiales</taxon>
        <taxon>Piedraiaceae</taxon>
        <taxon>Piedraia</taxon>
    </lineage>
</organism>
<feature type="compositionally biased region" description="Acidic residues" evidence="1">
    <location>
        <begin position="56"/>
        <end position="66"/>
    </location>
</feature>
<dbReference type="EMBL" id="MU005976">
    <property type="protein sequence ID" value="KAF2860999.1"/>
    <property type="molecule type" value="Genomic_DNA"/>
</dbReference>
<protein>
    <submittedName>
        <fullName evidence="2">Uncharacterized protein</fullName>
    </submittedName>
</protein>
<feature type="compositionally biased region" description="Basic and acidic residues" evidence="1">
    <location>
        <begin position="67"/>
        <end position="85"/>
    </location>
</feature>
<evidence type="ECO:0000313" key="3">
    <source>
        <dbReference type="Proteomes" id="UP000799421"/>
    </source>
</evidence>
<evidence type="ECO:0000256" key="1">
    <source>
        <dbReference type="SAM" id="MobiDB-lite"/>
    </source>
</evidence>
<dbReference type="AlphaFoldDB" id="A0A6A7C1W5"/>
<feature type="region of interest" description="Disordered" evidence="1">
    <location>
        <begin position="1"/>
        <end position="85"/>
    </location>
</feature>
<gene>
    <name evidence="2" type="ORF">K470DRAFT_294538</name>
</gene>
<evidence type="ECO:0000313" key="2">
    <source>
        <dbReference type="EMBL" id="KAF2860999.1"/>
    </source>
</evidence>
<name>A0A6A7C1W5_9PEZI</name>
<feature type="compositionally biased region" description="Basic and acidic residues" evidence="1">
    <location>
        <begin position="41"/>
        <end position="55"/>
    </location>
</feature>
<dbReference type="OrthoDB" id="5286775at2759"/>
<dbReference type="Proteomes" id="UP000799421">
    <property type="component" value="Unassembled WGS sequence"/>
</dbReference>
<accession>A0A6A7C1W5</accession>
<proteinExistence type="predicted"/>